<sequence>MTTSAPEPPRHASHKPRACRVCPRLRCAASKTPGYVHHVETATSFQTEKNKIEPPRRQTAHICLGEPRSFFKGLMIVVCDHVGGVALGFRPLFRPWVAVASYYASYRVCRPPTLKCPDVLTEHDRVIFHRTESSILASIVARGVVDPPFASELHPTEFLLFDEWCVDRRPFERPEA</sequence>
<reference evidence="1 2" key="1">
    <citation type="journal article" date="2012" name="Genome Biol.">
        <title>Genome and low-iron response of an oceanic diatom adapted to chronic iron limitation.</title>
        <authorList>
            <person name="Lommer M."/>
            <person name="Specht M."/>
            <person name="Roy A.S."/>
            <person name="Kraemer L."/>
            <person name="Andreson R."/>
            <person name="Gutowska M.A."/>
            <person name="Wolf J."/>
            <person name="Bergner S.V."/>
            <person name="Schilhabel M.B."/>
            <person name="Klostermeier U.C."/>
            <person name="Beiko R.G."/>
            <person name="Rosenstiel P."/>
            <person name="Hippler M."/>
            <person name="Laroche J."/>
        </authorList>
    </citation>
    <scope>NUCLEOTIDE SEQUENCE [LARGE SCALE GENOMIC DNA]</scope>
    <source>
        <strain evidence="1 2">CCMP1005</strain>
    </source>
</reference>
<accession>K0R1H0</accession>
<keyword evidence="2" id="KW-1185">Reference proteome</keyword>
<organism evidence="1 2">
    <name type="scientific">Thalassiosira oceanica</name>
    <name type="common">Marine diatom</name>
    <dbReference type="NCBI Taxonomy" id="159749"/>
    <lineage>
        <taxon>Eukaryota</taxon>
        <taxon>Sar</taxon>
        <taxon>Stramenopiles</taxon>
        <taxon>Ochrophyta</taxon>
        <taxon>Bacillariophyta</taxon>
        <taxon>Coscinodiscophyceae</taxon>
        <taxon>Thalassiosirophycidae</taxon>
        <taxon>Thalassiosirales</taxon>
        <taxon>Thalassiosiraceae</taxon>
        <taxon>Thalassiosira</taxon>
    </lineage>
</organism>
<protein>
    <submittedName>
        <fullName evidence="1">Uncharacterized protein</fullName>
    </submittedName>
</protein>
<gene>
    <name evidence="1" type="ORF">THAOC_35604</name>
</gene>
<dbReference type="AlphaFoldDB" id="K0R1H0"/>
<evidence type="ECO:0000313" key="2">
    <source>
        <dbReference type="Proteomes" id="UP000266841"/>
    </source>
</evidence>
<evidence type="ECO:0000313" key="1">
    <source>
        <dbReference type="EMBL" id="EJK45765.1"/>
    </source>
</evidence>
<proteinExistence type="predicted"/>
<dbReference type="Proteomes" id="UP000266841">
    <property type="component" value="Unassembled WGS sequence"/>
</dbReference>
<dbReference type="eggNOG" id="ENOG502S7MZ">
    <property type="taxonomic scope" value="Eukaryota"/>
</dbReference>
<dbReference type="EMBL" id="AGNL01048261">
    <property type="protein sequence ID" value="EJK45765.1"/>
    <property type="molecule type" value="Genomic_DNA"/>
</dbReference>
<comment type="caution">
    <text evidence="1">The sequence shown here is derived from an EMBL/GenBank/DDBJ whole genome shotgun (WGS) entry which is preliminary data.</text>
</comment>
<name>K0R1H0_THAOC</name>